<dbReference type="EMBL" id="PEJG01000004">
    <property type="protein sequence ID" value="PIH10602.1"/>
    <property type="molecule type" value="Genomic_DNA"/>
</dbReference>
<dbReference type="SMART" id="SM00862">
    <property type="entry name" value="Trans_reg_C"/>
    <property type="match status" value="1"/>
</dbReference>
<evidence type="ECO:0000256" key="11">
    <source>
        <dbReference type="PROSITE-ProRule" id="PRU01091"/>
    </source>
</evidence>
<dbReference type="InterPro" id="IPR011006">
    <property type="entry name" value="CheY-like_superfamily"/>
</dbReference>
<evidence type="ECO:0000256" key="9">
    <source>
        <dbReference type="ARBA" id="ARBA00040348"/>
    </source>
</evidence>
<evidence type="ECO:0000256" key="6">
    <source>
        <dbReference type="ARBA" id="ARBA00023015"/>
    </source>
</evidence>
<reference evidence="16 17" key="1">
    <citation type="submission" date="2017-10" db="EMBL/GenBank/DDBJ databases">
        <title>genome sequences of Staph epi in chlorhexidine trial.</title>
        <authorList>
            <person name="Greninger A.L."/>
            <person name="Addetia A."/>
            <person name="Qin X."/>
            <person name="Zerr D."/>
        </authorList>
    </citation>
    <scope>NUCLEOTIDE SEQUENCE [LARGE SCALE GENOMIC DNA]</scope>
    <source>
        <strain evidence="16 17">SCH-17</strain>
    </source>
</reference>
<evidence type="ECO:0000313" key="18">
    <source>
        <dbReference type="Proteomes" id="UP000622362"/>
    </source>
</evidence>
<organism evidence="15 18">
    <name type="scientific">Staphylococcus epidermidis</name>
    <dbReference type="NCBI Taxonomy" id="1282"/>
    <lineage>
        <taxon>Bacteria</taxon>
        <taxon>Bacillati</taxon>
        <taxon>Bacillota</taxon>
        <taxon>Bacilli</taxon>
        <taxon>Bacillales</taxon>
        <taxon>Staphylococcaceae</taxon>
        <taxon>Staphylococcus</taxon>
    </lineage>
</organism>
<dbReference type="CDD" id="cd17574">
    <property type="entry name" value="REC_OmpR"/>
    <property type="match status" value="1"/>
</dbReference>
<evidence type="ECO:0000256" key="1">
    <source>
        <dbReference type="ARBA" id="ARBA00004496"/>
    </source>
</evidence>
<dbReference type="PROSITE" id="PS51755">
    <property type="entry name" value="OMPR_PHOB"/>
    <property type="match status" value="1"/>
</dbReference>
<dbReference type="Proteomes" id="UP000622362">
    <property type="component" value="Unassembled WGS sequence"/>
</dbReference>
<comment type="caution">
    <text evidence="15">The sequence shown here is derived from an EMBL/GenBank/DDBJ whole genome shotgun (WGS) entry which is preliminary data.</text>
</comment>
<dbReference type="InterPro" id="IPR036388">
    <property type="entry name" value="WH-like_DNA-bd_sf"/>
</dbReference>
<dbReference type="SMART" id="SM00448">
    <property type="entry name" value="REC"/>
    <property type="match status" value="1"/>
</dbReference>
<keyword evidence="5" id="KW-0902">Two-component regulatory system</keyword>
<accession>A0A4Q9W5W8</accession>
<evidence type="ECO:0000256" key="2">
    <source>
        <dbReference type="ARBA" id="ARBA00022490"/>
    </source>
</evidence>
<evidence type="ECO:0000259" key="12">
    <source>
        <dbReference type="PROSITE" id="PS50110"/>
    </source>
</evidence>
<evidence type="ECO:0000256" key="8">
    <source>
        <dbReference type="ARBA" id="ARBA00023163"/>
    </source>
</evidence>
<proteinExistence type="predicted"/>
<dbReference type="GO" id="GO:0000156">
    <property type="term" value="F:phosphorelay response regulator activity"/>
    <property type="evidence" value="ECO:0007669"/>
    <property type="project" value="TreeGrafter"/>
</dbReference>
<dbReference type="GO" id="GO:0032993">
    <property type="term" value="C:protein-DNA complex"/>
    <property type="evidence" value="ECO:0007669"/>
    <property type="project" value="TreeGrafter"/>
</dbReference>
<dbReference type="Proteomes" id="UP000648077">
    <property type="component" value="Unassembled WGS sequence"/>
</dbReference>
<evidence type="ECO:0000256" key="5">
    <source>
        <dbReference type="ARBA" id="ARBA00023012"/>
    </source>
</evidence>
<feature type="domain" description="Response regulatory" evidence="12">
    <location>
        <begin position="3"/>
        <end position="116"/>
    </location>
</feature>
<dbReference type="GO" id="GO:0000976">
    <property type="term" value="F:transcription cis-regulatory region binding"/>
    <property type="evidence" value="ECO:0007669"/>
    <property type="project" value="TreeGrafter"/>
</dbReference>
<dbReference type="GeneID" id="50019368"/>
<dbReference type="InterPro" id="IPR001789">
    <property type="entry name" value="Sig_transdc_resp-reg_receiver"/>
</dbReference>
<evidence type="ECO:0000313" key="15">
    <source>
        <dbReference type="EMBL" id="MBF9303246.1"/>
    </source>
</evidence>
<dbReference type="OMA" id="LMREVWD"/>
<evidence type="ECO:0000313" key="17">
    <source>
        <dbReference type="Proteomes" id="UP000228502"/>
    </source>
</evidence>
<reference evidence="14" key="2">
    <citation type="submission" date="2020-08" db="EMBL/GenBank/DDBJ databases">
        <title>Changes in the skin microbiome associated with squamous cell carcinoma in transplant recipients.</title>
        <authorList>
            <person name="Zaugg J."/>
            <person name="Krueger A."/>
            <person name="Lachner N."/>
        </authorList>
    </citation>
    <scope>NUCLEOTIDE SEQUENCE</scope>
    <source>
        <strain evidence="14">R5988</strain>
    </source>
</reference>
<dbReference type="PANTHER" id="PTHR48111">
    <property type="entry name" value="REGULATOR OF RPOS"/>
    <property type="match status" value="1"/>
</dbReference>
<dbReference type="OrthoDB" id="9790442at2"/>
<evidence type="ECO:0000256" key="10">
    <source>
        <dbReference type="PROSITE-ProRule" id="PRU00169"/>
    </source>
</evidence>
<dbReference type="InterPro" id="IPR001867">
    <property type="entry name" value="OmpR/PhoB-type_DNA-bd"/>
</dbReference>
<dbReference type="Gene3D" id="3.40.50.2300">
    <property type="match status" value="1"/>
</dbReference>
<keyword evidence="7 11" id="KW-0238">DNA-binding</keyword>
<name>A0A4Q9W5W8_STAEP</name>
<keyword evidence="3 10" id="KW-0597">Phosphoprotein</keyword>
<feature type="modified residue" description="4-aspartylphosphate" evidence="10">
    <location>
        <position position="51"/>
    </location>
</feature>
<evidence type="ECO:0000313" key="14">
    <source>
        <dbReference type="EMBL" id="MBF2229723.1"/>
    </source>
</evidence>
<sequence length="229" mass="26833">MTHLLIVDDEKDIVDICQTYFEYEGYQVTTTTCGKEALKLLSSDIDIMILDIMMPEVSGYDIVKKMKDMQLDIPFIYLTAKTQEHDTIYALTLGADDYIKKPFSPRELVLRTNNLLARMSKSNHSNKIEQLEFDGLVLKNLSKTLTINNIEIPMRIKEFELLWYLASREGEVISKSELLEKVWGYDYYEDANTVNVHIHRIREKLEKHDFLPYTITTVWGLGYKFERSR</sequence>
<feature type="DNA-binding region" description="OmpR/PhoB-type" evidence="11">
    <location>
        <begin position="128"/>
        <end position="227"/>
    </location>
</feature>
<keyword evidence="6" id="KW-0805">Transcription regulation</keyword>
<dbReference type="PROSITE" id="PS50110">
    <property type="entry name" value="RESPONSE_REGULATORY"/>
    <property type="match status" value="1"/>
</dbReference>
<evidence type="ECO:0000256" key="4">
    <source>
        <dbReference type="ARBA" id="ARBA00022606"/>
    </source>
</evidence>
<dbReference type="KEGG" id="seps:DP17_1778"/>
<dbReference type="Proteomes" id="UP000228502">
    <property type="component" value="Unassembled WGS sequence"/>
</dbReference>
<dbReference type="EMBL" id="JADPYN010000004">
    <property type="protein sequence ID" value="MBF9303246.1"/>
    <property type="molecule type" value="Genomic_DNA"/>
</dbReference>
<reference evidence="15" key="3">
    <citation type="submission" date="2020-11" db="EMBL/GenBank/DDBJ databases">
        <title>Molecular epidemiology and genomic profiles of multidrug-resistant bacteria collected from clinical sources in South Africa.</title>
        <authorList>
            <person name="Asante J."/>
            <person name="Amoako D.G."/>
        </authorList>
    </citation>
    <scope>NUCLEOTIDE SEQUENCE</scope>
    <source>
        <strain evidence="15">C68</strain>
    </source>
</reference>
<keyword evidence="2" id="KW-0963">Cytoplasm</keyword>
<evidence type="ECO:0000256" key="3">
    <source>
        <dbReference type="ARBA" id="ARBA00022553"/>
    </source>
</evidence>
<dbReference type="PANTHER" id="PTHR48111:SF2">
    <property type="entry name" value="RESPONSE REGULATOR SAER"/>
    <property type="match status" value="1"/>
</dbReference>
<dbReference type="CDD" id="cd00383">
    <property type="entry name" value="trans_reg_C"/>
    <property type="match status" value="1"/>
</dbReference>
<dbReference type="GO" id="GO:0005829">
    <property type="term" value="C:cytosol"/>
    <property type="evidence" value="ECO:0007669"/>
    <property type="project" value="TreeGrafter"/>
</dbReference>
<evidence type="ECO:0000313" key="16">
    <source>
        <dbReference type="EMBL" id="PIH10602.1"/>
    </source>
</evidence>
<dbReference type="AlphaFoldDB" id="A0A4Q9W5W8"/>
<evidence type="ECO:0000256" key="7">
    <source>
        <dbReference type="ARBA" id="ARBA00023125"/>
    </source>
</evidence>
<protein>
    <recommendedName>
        <fullName evidence="9">Response regulator SaeR</fullName>
    </recommendedName>
</protein>
<dbReference type="Pfam" id="PF00072">
    <property type="entry name" value="Response_reg"/>
    <property type="match status" value="1"/>
</dbReference>
<dbReference type="EMBL" id="JACGQI010000005">
    <property type="protein sequence ID" value="MBF2229723.1"/>
    <property type="molecule type" value="Genomic_DNA"/>
</dbReference>
<gene>
    <name evidence="16" type="ORF">CTJ08_03850</name>
    <name evidence="14" type="ORF">H3963_04525</name>
    <name evidence="15" type="ORF">I3V53_03975</name>
</gene>
<feature type="domain" description="OmpR/PhoB-type" evidence="13">
    <location>
        <begin position="128"/>
        <end position="227"/>
    </location>
</feature>
<evidence type="ECO:0000259" key="13">
    <source>
        <dbReference type="PROSITE" id="PS51755"/>
    </source>
</evidence>
<dbReference type="Gene3D" id="1.10.10.10">
    <property type="entry name" value="Winged helix-like DNA-binding domain superfamily/Winged helix DNA-binding domain"/>
    <property type="match status" value="1"/>
</dbReference>
<dbReference type="InterPro" id="IPR039420">
    <property type="entry name" value="WalR-like"/>
</dbReference>
<comment type="subcellular location">
    <subcellularLocation>
        <location evidence="1">Cytoplasm</location>
    </subcellularLocation>
</comment>
<dbReference type="Pfam" id="PF00486">
    <property type="entry name" value="Trans_reg_C"/>
    <property type="match status" value="1"/>
</dbReference>
<dbReference type="FunFam" id="1.10.10.10:FF:000018">
    <property type="entry name" value="DNA-binding response regulator ResD"/>
    <property type="match status" value="1"/>
</dbReference>
<dbReference type="SMR" id="A0A4Q9W5W8"/>
<dbReference type="SUPFAM" id="SSF52172">
    <property type="entry name" value="CheY-like"/>
    <property type="match status" value="1"/>
</dbReference>
<dbReference type="RefSeq" id="WP_001830352.1">
    <property type="nucleotide sequence ID" value="NZ_AP019721.1"/>
</dbReference>
<keyword evidence="4" id="KW-0716">Sensory transduction</keyword>
<keyword evidence="8" id="KW-0804">Transcription</keyword>
<dbReference type="GO" id="GO:0006355">
    <property type="term" value="P:regulation of DNA-templated transcription"/>
    <property type="evidence" value="ECO:0007669"/>
    <property type="project" value="InterPro"/>
</dbReference>